<dbReference type="Proteomes" id="UP001596405">
    <property type="component" value="Unassembled WGS sequence"/>
</dbReference>
<dbReference type="Pfam" id="PF18962">
    <property type="entry name" value="Por_Secre_tail"/>
    <property type="match status" value="1"/>
</dbReference>
<evidence type="ECO:0000259" key="2">
    <source>
        <dbReference type="Pfam" id="PF18962"/>
    </source>
</evidence>
<gene>
    <name evidence="3" type="ORF">ACFQHR_17245</name>
</gene>
<organism evidence="3 4">
    <name type="scientific">Rufibacter roseus</name>
    <dbReference type="NCBI Taxonomy" id="1567108"/>
    <lineage>
        <taxon>Bacteria</taxon>
        <taxon>Pseudomonadati</taxon>
        <taxon>Bacteroidota</taxon>
        <taxon>Cytophagia</taxon>
        <taxon>Cytophagales</taxon>
        <taxon>Hymenobacteraceae</taxon>
        <taxon>Rufibacter</taxon>
    </lineage>
</organism>
<evidence type="ECO:0000313" key="3">
    <source>
        <dbReference type="EMBL" id="MFC6999385.1"/>
    </source>
</evidence>
<feature type="domain" description="Secretion system C-terminal sorting" evidence="2">
    <location>
        <begin position="306"/>
        <end position="382"/>
    </location>
</feature>
<dbReference type="EMBL" id="JBHSYQ010000015">
    <property type="protein sequence ID" value="MFC6999385.1"/>
    <property type="molecule type" value="Genomic_DNA"/>
</dbReference>
<feature type="signal peptide" evidence="1">
    <location>
        <begin position="1"/>
        <end position="16"/>
    </location>
</feature>
<proteinExistence type="predicted"/>
<evidence type="ECO:0000256" key="1">
    <source>
        <dbReference type="SAM" id="SignalP"/>
    </source>
</evidence>
<name>A0ABW2DNX6_9BACT</name>
<evidence type="ECO:0000313" key="4">
    <source>
        <dbReference type="Proteomes" id="UP001596405"/>
    </source>
</evidence>
<dbReference type="InterPro" id="IPR026444">
    <property type="entry name" value="Secre_tail"/>
</dbReference>
<comment type="caution">
    <text evidence="3">The sequence shown here is derived from an EMBL/GenBank/DDBJ whole genome shotgun (WGS) entry which is preliminary data.</text>
</comment>
<keyword evidence="4" id="KW-1185">Reference proteome</keyword>
<dbReference type="NCBIfam" id="TIGR04183">
    <property type="entry name" value="Por_Secre_tail"/>
    <property type="match status" value="1"/>
</dbReference>
<reference evidence="4" key="1">
    <citation type="journal article" date="2019" name="Int. J. Syst. Evol. Microbiol.">
        <title>The Global Catalogue of Microorganisms (GCM) 10K type strain sequencing project: providing services to taxonomists for standard genome sequencing and annotation.</title>
        <authorList>
            <consortium name="The Broad Institute Genomics Platform"/>
            <consortium name="The Broad Institute Genome Sequencing Center for Infectious Disease"/>
            <person name="Wu L."/>
            <person name="Ma J."/>
        </authorList>
    </citation>
    <scope>NUCLEOTIDE SEQUENCE [LARGE SCALE GENOMIC DNA]</scope>
    <source>
        <strain evidence="4">CGMCC 4.7393</strain>
    </source>
</reference>
<feature type="chain" id="PRO_5046242990" evidence="1">
    <location>
        <begin position="17"/>
        <end position="383"/>
    </location>
</feature>
<protein>
    <submittedName>
        <fullName evidence="3">T9SS type A sorting domain-containing protein</fullName>
    </submittedName>
</protein>
<keyword evidence="1" id="KW-0732">Signal</keyword>
<accession>A0ABW2DNX6</accession>
<sequence length="383" mass="42435">MAIAFLCLISYSAAFAQEAKTIKSGSAKEAKVKILQKENGEYMLLDTTLTLAEGVSVEAAVKQLKLQEQDLKALGAKPFVPSEIKGVGDIDFIRVLPSKVTDSARAVMFRSIRPDSARAVLFRNLGSDSARTVLFKTFGADSVKAVKWRSSVPDSLFSKIRDRHFYVKGAAVEGMSPLENKAININGQQLMLRHSIGKDSLMRMKVFFRLDSTVQLKADSFLIRDKIKIEKDGQTGEIKIFRMHTDGTSDALETGEYDVLKLNSDTKEKVIVLRASKTTEVKNEKKEGEKAKKKEKANASQLDVKVYPNPTSGTVNLSFDVKKKANVKVRIVDSQGRTVLQDERESFQGQYAKEINLSKYGAGVFVIQLMIGNSIQAEKVLVQ</sequence>